<keyword evidence="2" id="KW-0479">Metal-binding</keyword>
<dbReference type="PANTHER" id="PTHR10827:SF52">
    <property type="entry name" value="IP16409P"/>
    <property type="match status" value="1"/>
</dbReference>
<evidence type="ECO:0000256" key="5">
    <source>
        <dbReference type="ARBA" id="ARBA00022824"/>
    </source>
</evidence>
<feature type="signal peptide" evidence="13">
    <location>
        <begin position="1"/>
        <end position="22"/>
    </location>
</feature>
<dbReference type="SMART" id="SM00054">
    <property type="entry name" value="EFh"/>
    <property type="match status" value="4"/>
</dbReference>
<dbReference type="GO" id="GO:0005788">
    <property type="term" value="C:endoplasmic reticulum lumen"/>
    <property type="evidence" value="ECO:0007669"/>
    <property type="project" value="UniProtKB-SubCell"/>
</dbReference>
<dbReference type="GO" id="GO:0015031">
    <property type="term" value="P:protein transport"/>
    <property type="evidence" value="ECO:0007669"/>
    <property type="project" value="UniProtKB-ARBA"/>
</dbReference>
<dbReference type="Gene3D" id="1.10.238.10">
    <property type="entry name" value="EF-hand"/>
    <property type="match status" value="2"/>
</dbReference>
<keyword evidence="5" id="KW-0256">Endoplasmic reticulum</keyword>
<keyword evidence="6" id="KW-0106">Calcium</keyword>
<dbReference type="SUPFAM" id="SSF47473">
    <property type="entry name" value="EF-hand"/>
    <property type="match status" value="2"/>
</dbReference>
<evidence type="ECO:0000256" key="3">
    <source>
        <dbReference type="ARBA" id="ARBA00022729"/>
    </source>
</evidence>
<dbReference type="GO" id="GO:0005509">
    <property type="term" value="F:calcium ion binding"/>
    <property type="evidence" value="ECO:0007669"/>
    <property type="project" value="InterPro"/>
</dbReference>
<feature type="domain" description="EF-hand" evidence="14">
    <location>
        <begin position="201"/>
        <end position="236"/>
    </location>
</feature>
<keyword evidence="3 13" id="KW-0732">Signal</keyword>
<evidence type="ECO:0000256" key="4">
    <source>
        <dbReference type="ARBA" id="ARBA00022737"/>
    </source>
</evidence>
<dbReference type="EMBL" id="HBUF01084855">
    <property type="protein sequence ID" value="CAG6634068.1"/>
    <property type="molecule type" value="Transcribed_RNA"/>
</dbReference>
<dbReference type="CDD" id="cd16226">
    <property type="entry name" value="EFh_CREC_Calumenin_like"/>
    <property type="match status" value="1"/>
</dbReference>
<evidence type="ECO:0000313" key="15">
    <source>
        <dbReference type="EMBL" id="CAG6634067.1"/>
    </source>
</evidence>
<evidence type="ECO:0000256" key="6">
    <source>
        <dbReference type="ARBA" id="ARBA00022837"/>
    </source>
</evidence>
<keyword evidence="7" id="KW-0325">Glycoprotein</keyword>
<feature type="domain" description="EF-hand" evidence="14">
    <location>
        <begin position="75"/>
        <end position="110"/>
    </location>
</feature>
<comment type="subunit">
    <text evidence="10">Interacts with PCSK6 (immature form including the propeptide); probably involved in the maturation and the secretion of PCSK6.</text>
</comment>
<comment type="subcellular location">
    <subcellularLocation>
        <location evidence="1">Endoplasmic reticulum lumen</location>
    </subcellularLocation>
</comment>
<dbReference type="AlphaFoldDB" id="A0A8D8VSG7"/>
<organism evidence="15">
    <name type="scientific">Cacopsylla melanoneura</name>
    <dbReference type="NCBI Taxonomy" id="428564"/>
    <lineage>
        <taxon>Eukaryota</taxon>
        <taxon>Metazoa</taxon>
        <taxon>Ecdysozoa</taxon>
        <taxon>Arthropoda</taxon>
        <taxon>Hexapoda</taxon>
        <taxon>Insecta</taxon>
        <taxon>Pterygota</taxon>
        <taxon>Neoptera</taxon>
        <taxon>Paraneoptera</taxon>
        <taxon>Hemiptera</taxon>
        <taxon>Sternorrhyncha</taxon>
        <taxon>Psylloidea</taxon>
        <taxon>Psyllidae</taxon>
        <taxon>Psyllinae</taxon>
        <taxon>Cacopsylla</taxon>
    </lineage>
</organism>
<feature type="compositionally biased region" description="Basic and acidic residues" evidence="12">
    <location>
        <begin position="29"/>
        <end position="54"/>
    </location>
</feature>
<evidence type="ECO:0000256" key="10">
    <source>
        <dbReference type="ARBA" id="ARBA00063143"/>
    </source>
</evidence>
<feature type="region of interest" description="Disordered" evidence="12">
    <location>
        <begin position="27"/>
        <end position="54"/>
    </location>
</feature>
<dbReference type="FunFam" id="1.10.238.10:FF:000090">
    <property type="entry name" value="calumenin isoform X2"/>
    <property type="match status" value="1"/>
</dbReference>
<evidence type="ECO:0000256" key="13">
    <source>
        <dbReference type="SAM" id="SignalP"/>
    </source>
</evidence>
<protein>
    <recommendedName>
        <fullName evidence="11">Reticulocalbin-3</fullName>
    </recommendedName>
</protein>
<dbReference type="PROSITE" id="PS00018">
    <property type="entry name" value="EF_HAND_1"/>
    <property type="match status" value="5"/>
</dbReference>
<comment type="function">
    <text evidence="9">Probable molecular chaperone assisting protein biosynthesis and transport in the endoplasmic reticulum. Required for the proper biosynthesis and transport of pulmonary surfactant-associated protein A/SP-A, pulmonary surfactant-associated protein D/SP-D and the lipid transporter ABCA3. By regulating both the proper expression and the degradation through the endoplasmic reticulum-associated protein degradation pathway of these proteins plays a crucial role in pulmonary surfactant homeostasis. Has an anti-fibrotic activity by negatively regulating the secretion of type I and type III collagens. This calcium-binding protein also transiently associates with immature PCSK6 and regulates its secretion.</text>
</comment>
<evidence type="ECO:0000256" key="7">
    <source>
        <dbReference type="ARBA" id="ARBA00023180"/>
    </source>
</evidence>
<dbReference type="EMBL" id="HBUF01084854">
    <property type="protein sequence ID" value="CAG6634067.1"/>
    <property type="molecule type" value="Transcribed_RNA"/>
</dbReference>
<dbReference type="InterPro" id="IPR002048">
    <property type="entry name" value="EF_hand_dom"/>
</dbReference>
<evidence type="ECO:0000256" key="12">
    <source>
        <dbReference type="SAM" id="MobiDB-lite"/>
    </source>
</evidence>
<feature type="domain" description="EF-hand" evidence="14">
    <location>
        <begin position="164"/>
        <end position="199"/>
    </location>
</feature>
<accession>A0A8D8VSG7</accession>
<dbReference type="Pfam" id="PF13202">
    <property type="entry name" value="EF-hand_5"/>
    <property type="match status" value="1"/>
</dbReference>
<dbReference type="FunFam" id="1.10.238.10:FF:000104">
    <property type="entry name" value="calumenin isoform X1"/>
    <property type="match status" value="1"/>
</dbReference>
<dbReference type="InterPro" id="IPR011992">
    <property type="entry name" value="EF-hand-dom_pair"/>
</dbReference>
<proteinExistence type="predicted"/>
<dbReference type="Pfam" id="PF13499">
    <property type="entry name" value="EF-hand_7"/>
    <property type="match status" value="1"/>
</dbReference>
<sequence>MLSPSCLFSLLLGLSLVWNGSCIPNPDETQPKKRTLEKELSSKEHYHSKEHNPDYDHEAFLGEEAKTFDQLSVEESKKRLEIIVDKIDKDKDGFVAKEELKDWIQYTQKRYIHNDVENQWRTHNPENKDKISWDEYKKMVYGFMDEVNPDELAKDEDQGYSYQVMLNRDKRRWNVADVNGDKALTREEFASFLHPEETAHMRDLVVIETMEDIDKDKDGKVSLREYIGDMYRGSDLGEEGEEELPDWVKNEKEQFAMYRDKNGDGYMDGEEVKNWILPPDFDHSEAEARHLIYESDADADQKLTKEEILAKYDLFVGSQATDFGEALVRHDEF</sequence>
<evidence type="ECO:0000256" key="9">
    <source>
        <dbReference type="ARBA" id="ARBA00056975"/>
    </source>
</evidence>
<dbReference type="InterPro" id="IPR018247">
    <property type="entry name" value="EF_Hand_1_Ca_BS"/>
</dbReference>
<evidence type="ECO:0000259" key="14">
    <source>
        <dbReference type="PROSITE" id="PS50222"/>
    </source>
</evidence>
<dbReference type="PROSITE" id="PS50222">
    <property type="entry name" value="EF_HAND_2"/>
    <property type="match status" value="3"/>
</dbReference>
<feature type="chain" id="PRO_5036428817" description="Reticulocalbin-3" evidence="13">
    <location>
        <begin position="23"/>
        <end position="333"/>
    </location>
</feature>
<reference evidence="15" key="1">
    <citation type="submission" date="2021-05" db="EMBL/GenBank/DDBJ databases">
        <authorList>
            <person name="Alioto T."/>
            <person name="Alioto T."/>
            <person name="Gomez Garrido J."/>
        </authorList>
    </citation>
    <scope>NUCLEOTIDE SEQUENCE</scope>
</reference>
<name>A0A8D8VSG7_9HEMI</name>
<keyword evidence="8" id="KW-0143">Chaperone</keyword>
<keyword evidence="4" id="KW-0677">Repeat</keyword>
<evidence type="ECO:0000256" key="8">
    <source>
        <dbReference type="ARBA" id="ARBA00023186"/>
    </source>
</evidence>
<evidence type="ECO:0000256" key="11">
    <source>
        <dbReference type="ARBA" id="ARBA00072696"/>
    </source>
</evidence>
<evidence type="ECO:0000256" key="2">
    <source>
        <dbReference type="ARBA" id="ARBA00022723"/>
    </source>
</evidence>
<evidence type="ECO:0000256" key="1">
    <source>
        <dbReference type="ARBA" id="ARBA00004319"/>
    </source>
</evidence>
<dbReference type="PANTHER" id="PTHR10827">
    <property type="entry name" value="RETICULOCALBIN"/>
    <property type="match status" value="1"/>
</dbReference>